<feature type="non-terminal residue" evidence="1">
    <location>
        <position position="50"/>
    </location>
</feature>
<evidence type="ECO:0000313" key="2">
    <source>
        <dbReference type="Proteomes" id="UP000335636"/>
    </source>
</evidence>
<dbReference type="Proteomes" id="UP000335636">
    <property type="component" value="Unassembled WGS sequence"/>
</dbReference>
<reference evidence="1" key="1">
    <citation type="submission" date="2019-04" db="EMBL/GenBank/DDBJ databases">
        <authorList>
            <person name="Alioto T."/>
            <person name="Alioto T."/>
        </authorList>
    </citation>
    <scope>NUCLEOTIDE SEQUENCE [LARGE SCALE GENOMIC DNA]</scope>
</reference>
<keyword evidence="2" id="KW-1185">Reference proteome</keyword>
<feature type="non-terminal residue" evidence="1">
    <location>
        <position position="1"/>
    </location>
</feature>
<dbReference type="EMBL" id="CABDUW010000687">
    <property type="protein sequence ID" value="VTJ73604.1"/>
    <property type="molecule type" value="Genomic_DNA"/>
</dbReference>
<gene>
    <name evidence="1" type="ORF">MONAX_5E010665</name>
</gene>
<protein>
    <submittedName>
        <fullName evidence="1">Uncharacterized protein</fullName>
    </submittedName>
</protein>
<name>A0A5E4BVJ7_MARMO</name>
<comment type="caution">
    <text evidence="1">The sequence shown here is derived from an EMBL/GenBank/DDBJ whole genome shotgun (WGS) entry which is preliminary data.</text>
</comment>
<evidence type="ECO:0000313" key="1">
    <source>
        <dbReference type="EMBL" id="VTJ73604.1"/>
    </source>
</evidence>
<dbReference type="AlphaFoldDB" id="A0A5E4BVJ7"/>
<organism evidence="1 2">
    <name type="scientific">Marmota monax</name>
    <name type="common">Woodchuck</name>
    <dbReference type="NCBI Taxonomy" id="9995"/>
    <lineage>
        <taxon>Eukaryota</taxon>
        <taxon>Metazoa</taxon>
        <taxon>Chordata</taxon>
        <taxon>Craniata</taxon>
        <taxon>Vertebrata</taxon>
        <taxon>Euteleostomi</taxon>
        <taxon>Mammalia</taxon>
        <taxon>Eutheria</taxon>
        <taxon>Euarchontoglires</taxon>
        <taxon>Glires</taxon>
        <taxon>Rodentia</taxon>
        <taxon>Sciuromorpha</taxon>
        <taxon>Sciuridae</taxon>
        <taxon>Xerinae</taxon>
        <taxon>Marmotini</taxon>
        <taxon>Marmota</taxon>
    </lineage>
</organism>
<proteinExistence type="predicted"/>
<accession>A0A5E4BVJ7</accession>
<sequence>VIPSKFQRLHGTILLERMISSLFPYGLCFLKSSSGSENMVHDRWQEEQVA</sequence>